<dbReference type="EMBL" id="CP037864">
    <property type="protein sequence ID" value="QBM22324.1"/>
    <property type="molecule type" value="Genomic_DNA"/>
</dbReference>
<reference evidence="4 5" key="1">
    <citation type="submission" date="2019-03" db="EMBL/GenBank/DDBJ databases">
        <title>Complete genome sequence of an arsenate-respiring bacteria, Citrobacter sp. LY-1.</title>
        <authorList>
            <person name="Wang H."/>
            <person name="Liu Y."/>
            <person name="Li Q."/>
            <person name="Huang J."/>
        </authorList>
    </citation>
    <scope>NUCLEOTIDE SEQUENCE [LARGE SCALE GENOMIC DNA]</scope>
    <source>
        <strain evidence="4 5">LY-1</strain>
    </source>
</reference>
<evidence type="ECO:0000256" key="2">
    <source>
        <dbReference type="SAM" id="MobiDB-lite"/>
    </source>
</evidence>
<accession>A0A4P6WHU0</accession>
<organism evidence="4 5">
    <name type="scientific">Citrobacter arsenatis</name>
    <dbReference type="NCBI Taxonomy" id="2546350"/>
    <lineage>
        <taxon>Bacteria</taxon>
        <taxon>Pseudomonadati</taxon>
        <taxon>Pseudomonadota</taxon>
        <taxon>Gammaproteobacteria</taxon>
        <taxon>Enterobacterales</taxon>
        <taxon>Enterobacteriaceae</taxon>
        <taxon>Citrobacter</taxon>
    </lineage>
</organism>
<gene>
    <name evidence="4" type="ORF">E1B03_07680</name>
</gene>
<keyword evidence="3" id="KW-1133">Transmembrane helix</keyword>
<dbReference type="RefSeq" id="WP_133085976.1">
    <property type="nucleotide sequence ID" value="NZ_CP037864.1"/>
</dbReference>
<dbReference type="Proteomes" id="UP000293850">
    <property type="component" value="Chromosome"/>
</dbReference>
<feature type="compositionally biased region" description="Polar residues" evidence="2">
    <location>
        <begin position="126"/>
        <end position="137"/>
    </location>
</feature>
<feature type="coiled-coil region" evidence="1">
    <location>
        <begin position="71"/>
        <end position="98"/>
    </location>
</feature>
<protein>
    <submittedName>
        <fullName evidence="4">DUF2570 domain-containing protein</fullName>
    </submittedName>
</protein>
<evidence type="ECO:0000256" key="3">
    <source>
        <dbReference type="SAM" id="Phobius"/>
    </source>
</evidence>
<proteinExistence type="predicted"/>
<evidence type="ECO:0000313" key="5">
    <source>
        <dbReference type="Proteomes" id="UP000293850"/>
    </source>
</evidence>
<name>A0A4P6WHU0_9ENTR</name>
<keyword evidence="3" id="KW-0472">Membrane</keyword>
<dbReference type="KEGG" id="cars:E1B03_07680"/>
<keyword evidence="5" id="KW-1185">Reference proteome</keyword>
<dbReference type="AlphaFoldDB" id="A0A4P6WHU0"/>
<keyword evidence="3" id="KW-0812">Transmembrane</keyword>
<sequence length="137" mass="15075">MSITTIKNLIPFIFALIIIGFIVKLGADNRQLRISNASLTAESKQLNVKNNDLATTLQNLTDAVTDMNKLVDKEAKRRAAAEMKSQRLQEEVKDALKNNKCSIELIPDSVVDQLRRQADSIRSGKDTNSSDTGKSSG</sequence>
<evidence type="ECO:0000256" key="1">
    <source>
        <dbReference type="SAM" id="Coils"/>
    </source>
</evidence>
<evidence type="ECO:0000313" key="4">
    <source>
        <dbReference type="EMBL" id="QBM22324.1"/>
    </source>
</evidence>
<keyword evidence="1" id="KW-0175">Coiled coil</keyword>
<feature type="transmembrane region" description="Helical" evidence="3">
    <location>
        <begin position="6"/>
        <end position="27"/>
    </location>
</feature>
<feature type="region of interest" description="Disordered" evidence="2">
    <location>
        <begin position="116"/>
        <end position="137"/>
    </location>
</feature>
<feature type="compositionally biased region" description="Basic and acidic residues" evidence="2">
    <location>
        <begin position="116"/>
        <end position="125"/>
    </location>
</feature>